<evidence type="ECO:0000313" key="2">
    <source>
        <dbReference type="Proteomes" id="UP000271098"/>
    </source>
</evidence>
<dbReference type="EMBL" id="UYRT01002456">
    <property type="protein sequence ID" value="VDK31076.1"/>
    <property type="molecule type" value="Genomic_DNA"/>
</dbReference>
<dbReference type="Proteomes" id="UP000271098">
    <property type="component" value="Unassembled WGS sequence"/>
</dbReference>
<keyword evidence="2" id="KW-1185">Reference proteome</keyword>
<accession>A0A183CZF5</accession>
<sequence length="172" mass="19704">MIHGCTAFIRSSNQIQYNHKESAISYEYTFTDLHTVCTGNEPENPKTCMNPEFKINALQAQRIDQALCLGFMLSNAELYAPLMSRIAVTWSPHPCISPKISSTEKRKKDFPLDFSQKRSFIHQIKFSTTTKESAIFHEYASTDFHTVCTEKEPKNLKNCMSPEFEINALQAR</sequence>
<dbReference type="WBParaSite" id="GPUH_0000185001-mRNA-1">
    <property type="protein sequence ID" value="GPUH_0000185001-mRNA-1"/>
    <property type="gene ID" value="GPUH_0000185001"/>
</dbReference>
<evidence type="ECO:0000313" key="3">
    <source>
        <dbReference type="WBParaSite" id="GPUH_0000185001-mRNA-1"/>
    </source>
</evidence>
<organism evidence="3">
    <name type="scientific">Gongylonema pulchrum</name>
    <dbReference type="NCBI Taxonomy" id="637853"/>
    <lineage>
        <taxon>Eukaryota</taxon>
        <taxon>Metazoa</taxon>
        <taxon>Ecdysozoa</taxon>
        <taxon>Nematoda</taxon>
        <taxon>Chromadorea</taxon>
        <taxon>Rhabditida</taxon>
        <taxon>Spirurina</taxon>
        <taxon>Spiruromorpha</taxon>
        <taxon>Spiruroidea</taxon>
        <taxon>Gongylonematidae</taxon>
        <taxon>Gongylonema</taxon>
    </lineage>
</organism>
<protein>
    <submittedName>
        <fullName evidence="1 3">Uncharacterized protein</fullName>
    </submittedName>
</protein>
<proteinExistence type="predicted"/>
<dbReference type="AlphaFoldDB" id="A0A183CZF5"/>
<evidence type="ECO:0000313" key="1">
    <source>
        <dbReference type="EMBL" id="VDK31076.1"/>
    </source>
</evidence>
<gene>
    <name evidence="1" type="ORF">GPUH_LOCUS1846</name>
</gene>
<reference evidence="1 2" key="2">
    <citation type="submission" date="2018-11" db="EMBL/GenBank/DDBJ databases">
        <authorList>
            <consortium name="Pathogen Informatics"/>
        </authorList>
    </citation>
    <scope>NUCLEOTIDE SEQUENCE [LARGE SCALE GENOMIC DNA]</scope>
</reference>
<reference evidence="3" key="1">
    <citation type="submission" date="2016-06" db="UniProtKB">
        <authorList>
            <consortium name="WormBaseParasite"/>
        </authorList>
    </citation>
    <scope>IDENTIFICATION</scope>
</reference>
<name>A0A183CZF5_9BILA</name>